<evidence type="ECO:0000259" key="14">
    <source>
        <dbReference type="Pfam" id="PF00899"/>
    </source>
</evidence>
<comment type="subunit">
    <text evidence="8">Homodimer. Forms a stable heterotetrameric complex of 2 MoeB and 2 MoaD during adenylation of MoaD.</text>
</comment>
<dbReference type="PANTHER" id="PTHR10953:SF102">
    <property type="entry name" value="ADENYLYLTRANSFERASE AND SULFURTRANSFERASE MOCS3"/>
    <property type="match status" value="1"/>
</dbReference>
<keyword evidence="3" id="KW-0808">Transferase</keyword>
<dbReference type="OrthoDB" id="9804286at2"/>
<keyword evidence="5" id="KW-0067">ATP-binding</keyword>
<evidence type="ECO:0000256" key="8">
    <source>
        <dbReference type="ARBA" id="ARBA00063809"/>
    </source>
</evidence>
<evidence type="ECO:0000256" key="1">
    <source>
        <dbReference type="ARBA" id="ARBA00005046"/>
    </source>
</evidence>
<dbReference type="PANTHER" id="PTHR10953">
    <property type="entry name" value="UBIQUITIN-ACTIVATING ENZYME E1"/>
    <property type="match status" value="1"/>
</dbReference>
<comment type="pathway">
    <text evidence="1">Cofactor biosynthesis; molybdopterin biosynthesis.</text>
</comment>
<evidence type="ECO:0000256" key="3">
    <source>
        <dbReference type="ARBA" id="ARBA00022679"/>
    </source>
</evidence>
<dbReference type="Gene3D" id="3.40.50.720">
    <property type="entry name" value="NAD(P)-binding Rossmann-like Domain"/>
    <property type="match status" value="1"/>
</dbReference>
<evidence type="ECO:0000313" key="16">
    <source>
        <dbReference type="EMBL" id="SEH79677.1"/>
    </source>
</evidence>
<keyword evidence="4" id="KW-0547">Nucleotide-binding</keyword>
<dbReference type="InterPro" id="IPR000594">
    <property type="entry name" value="ThiF_NAD_FAD-bd"/>
</dbReference>
<evidence type="ECO:0000256" key="6">
    <source>
        <dbReference type="ARBA" id="ARBA00052218"/>
    </source>
</evidence>
<dbReference type="EMBL" id="CDSC02000213">
    <property type="protein sequence ID" value="SEH79677.1"/>
    <property type="molecule type" value="Genomic_DNA"/>
</dbReference>
<evidence type="ECO:0000256" key="2">
    <source>
        <dbReference type="ARBA" id="ARBA00009919"/>
    </source>
</evidence>
<dbReference type="Proteomes" id="UP000198988">
    <property type="component" value="Unassembled WGS sequence"/>
</dbReference>
<dbReference type="GO" id="GO:0061605">
    <property type="term" value="F:molybdopterin-synthase adenylyltransferase activity"/>
    <property type="evidence" value="ECO:0007669"/>
    <property type="project" value="UniProtKB-EC"/>
</dbReference>
<evidence type="ECO:0000256" key="10">
    <source>
        <dbReference type="ARBA" id="ARBA00073635"/>
    </source>
</evidence>
<evidence type="ECO:0000256" key="12">
    <source>
        <dbReference type="ARBA" id="ARBA00075328"/>
    </source>
</evidence>
<comment type="function">
    <text evidence="7">Catalyzes the adenylation by ATP of the carboxyl group of the C-terminal glycine of sulfur carrier protein MoaD.</text>
</comment>
<dbReference type="Pfam" id="PF00899">
    <property type="entry name" value="ThiF"/>
    <property type="match status" value="1"/>
</dbReference>
<evidence type="ECO:0000313" key="18">
    <source>
        <dbReference type="Proteomes" id="UP000198988"/>
    </source>
</evidence>
<evidence type="ECO:0000313" key="17">
    <source>
        <dbReference type="Proteomes" id="UP000198559"/>
    </source>
</evidence>
<proteinExistence type="inferred from homology"/>
<dbReference type="STRING" id="235205.BAZSYMB_SCAFFOLD00005_12"/>
<dbReference type="GO" id="GO:0005829">
    <property type="term" value="C:cytosol"/>
    <property type="evidence" value="ECO:0007669"/>
    <property type="project" value="TreeGrafter"/>
</dbReference>
<dbReference type="CDD" id="cd00757">
    <property type="entry name" value="ThiF_MoeB_HesA_family"/>
    <property type="match status" value="1"/>
</dbReference>
<dbReference type="GO" id="GO:0008146">
    <property type="term" value="F:sulfotransferase activity"/>
    <property type="evidence" value="ECO:0007669"/>
    <property type="project" value="TreeGrafter"/>
</dbReference>
<dbReference type="GO" id="GO:0005524">
    <property type="term" value="F:ATP binding"/>
    <property type="evidence" value="ECO:0007669"/>
    <property type="project" value="UniProtKB-KW"/>
</dbReference>
<evidence type="ECO:0000256" key="4">
    <source>
        <dbReference type="ARBA" id="ARBA00022741"/>
    </source>
</evidence>
<sequence>MDNQNLLRYSRQILLPEVGEEGQQKLLNATVLLVGIGGLGSPSAMYLAAAGIGHLIIADFDQVELSNLQRQVIHHTDDIGRDKVQSAKVKMLAINPNVKITTLTNLNEDNINKWVKKCDVVLDGTDNFDTRFKINQACVAQHIALVSAAVIRFEGQLSVFKGYEKDQPCYQCLYPSTGNNDENCVDNGILAPVAGMLGTMQALQGVKVILNLGEQLIGKLMIIDALDLNFKTVQLNKDKHCPICNYLNI</sequence>
<comment type="catalytic activity">
    <reaction evidence="6">
        <text>[molybdopterin-synthase sulfur-carrier protein]-C-terminal Gly-Gly + ATP + H(+) = [molybdopterin-synthase sulfur-carrier protein]-C-terminal Gly-Gly-AMP + diphosphate</text>
        <dbReference type="Rhea" id="RHEA:43616"/>
        <dbReference type="Rhea" id="RHEA-COMP:12159"/>
        <dbReference type="Rhea" id="RHEA-COMP:12202"/>
        <dbReference type="ChEBI" id="CHEBI:15378"/>
        <dbReference type="ChEBI" id="CHEBI:30616"/>
        <dbReference type="ChEBI" id="CHEBI:33019"/>
        <dbReference type="ChEBI" id="CHEBI:90618"/>
        <dbReference type="ChEBI" id="CHEBI:90778"/>
        <dbReference type="EC" id="2.7.7.80"/>
    </reaction>
</comment>
<dbReference type="AlphaFoldDB" id="A0A1H6KUT7"/>
<evidence type="ECO:0000256" key="7">
    <source>
        <dbReference type="ARBA" id="ARBA00055169"/>
    </source>
</evidence>
<dbReference type="GO" id="GO:0008641">
    <property type="term" value="F:ubiquitin-like modifier activating enzyme activity"/>
    <property type="evidence" value="ECO:0007669"/>
    <property type="project" value="InterPro"/>
</dbReference>
<evidence type="ECO:0000313" key="15">
    <source>
        <dbReference type="EMBL" id="SEH68646.1"/>
    </source>
</evidence>
<comment type="similarity">
    <text evidence="2">Belongs to the HesA/MoeB/ThiF family.</text>
</comment>
<protein>
    <recommendedName>
        <fullName evidence="10">Molybdopterin-synthase adenylyltransferase</fullName>
        <ecNumber evidence="9">2.7.7.80</ecNumber>
    </recommendedName>
    <alternativeName>
        <fullName evidence="13">MoaD protein adenylase</fullName>
    </alternativeName>
    <alternativeName>
        <fullName evidence="11">Molybdopterin-converting factor subunit 1 adenylase</fullName>
    </alternativeName>
    <alternativeName>
        <fullName evidence="12">Sulfur carrier protein MoaD adenylyltransferase</fullName>
    </alternativeName>
</protein>
<dbReference type="GO" id="GO:0004792">
    <property type="term" value="F:thiosulfate-cyanide sulfurtransferase activity"/>
    <property type="evidence" value="ECO:0007669"/>
    <property type="project" value="TreeGrafter"/>
</dbReference>
<dbReference type="EMBL" id="CVUD02000096">
    <property type="protein sequence ID" value="SEH68646.1"/>
    <property type="molecule type" value="Genomic_DNA"/>
</dbReference>
<dbReference type="FunFam" id="3.40.50.720:FF:000033">
    <property type="entry name" value="Adenylyltransferase and sulfurtransferase MOCS3"/>
    <property type="match status" value="1"/>
</dbReference>
<dbReference type="Proteomes" id="UP000198559">
    <property type="component" value="Unassembled WGS sequence"/>
</dbReference>
<evidence type="ECO:0000256" key="9">
    <source>
        <dbReference type="ARBA" id="ARBA00066884"/>
    </source>
</evidence>
<dbReference type="SUPFAM" id="SSF69572">
    <property type="entry name" value="Activating enzymes of the ubiquitin-like proteins"/>
    <property type="match status" value="1"/>
</dbReference>
<organism evidence="16 18">
    <name type="scientific">Bathymodiolus azoricus thioautotrophic gill symbiont</name>
    <dbReference type="NCBI Taxonomy" id="235205"/>
    <lineage>
        <taxon>Bacteria</taxon>
        <taxon>Pseudomonadati</taxon>
        <taxon>Pseudomonadota</taxon>
        <taxon>Gammaproteobacteria</taxon>
        <taxon>sulfur-oxidizing symbionts</taxon>
    </lineage>
</organism>
<evidence type="ECO:0000256" key="13">
    <source>
        <dbReference type="ARBA" id="ARBA00078531"/>
    </source>
</evidence>
<name>A0A1H6KUT7_9GAMM</name>
<gene>
    <name evidence="16" type="ORF">BAZSYMA_ACONTIG02149_0</name>
    <name evidence="15" type="ORF">BAZSYMB_SCAFFOLD00005_12</name>
</gene>
<reference evidence="17 18" key="2">
    <citation type="submission" date="2016-06" db="EMBL/GenBank/DDBJ databases">
        <authorList>
            <person name="Petersen J."/>
            <person name="Sayavedra L."/>
        </authorList>
    </citation>
    <scope>NUCLEOTIDE SEQUENCE [LARGE SCALE GENOMIC DNA]</scope>
    <source>
        <strain evidence="18">BazSymA</strain>
        <strain evidence="17">BazSymB</strain>
    </source>
</reference>
<dbReference type="InterPro" id="IPR035985">
    <property type="entry name" value="Ubiquitin-activating_enz"/>
</dbReference>
<dbReference type="NCBIfam" id="NF004281">
    <property type="entry name" value="PRK05690.1"/>
    <property type="match status" value="1"/>
</dbReference>
<reference evidence="16" key="1">
    <citation type="submission" date="2016-06" db="EMBL/GenBank/DDBJ databases">
        <authorList>
            <person name="Olsen C.W."/>
            <person name="Carey S."/>
            <person name="Hinshaw L."/>
            <person name="Karasin A.I."/>
        </authorList>
    </citation>
    <scope>NUCLEOTIDE SEQUENCE [LARGE SCALE GENOMIC DNA]</scope>
    <source>
        <strain evidence="16">BazSymA</strain>
        <strain evidence="15">BazSymB</strain>
    </source>
</reference>
<evidence type="ECO:0000256" key="5">
    <source>
        <dbReference type="ARBA" id="ARBA00022840"/>
    </source>
</evidence>
<dbReference type="RefSeq" id="WP_090715902.1">
    <property type="nucleotide sequence ID" value="NZ_CAESAP020000144.1"/>
</dbReference>
<dbReference type="EC" id="2.7.7.80" evidence="9"/>
<dbReference type="InterPro" id="IPR045886">
    <property type="entry name" value="ThiF/MoeB/HesA"/>
</dbReference>
<feature type="domain" description="THIF-type NAD/FAD binding fold" evidence="14">
    <location>
        <begin position="9"/>
        <end position="242"/>
    </location>
</feature>
<evidence type="ECO:0000256" key="11">
    <source>
        <dbReference type="ARBA" id="ARBA00075110"/>
    </source>
</evidence>
<accession>A0A1H6KUT7</accession>